<reference evidence="2 3" key="1">
    <citation type="journal article" date="2006" name="Nature">
        <title>Global trends of whole-genome duplications revealed by the ciliate Paramecium tetraurelia.</title>
        <authorList>
            <consortium name="Genoscope"/>
            <person name="Aury J.-M."/>
            <person name="Jaillon O."/>
            <person name="Duret L."/>
            <person name="Noel B."/>
            <person name="Jubin C."/>
            <person name="Porcel B.M."/>
            <person name="Segurens B."/>
            <person name="Daubin V."/>
            <person name="Anthouard V."/>
            <person name="Aiach N."/>
            <person name="Arnaiz O."/>
            <person name="Billaut A."/>
            <person name="Beisson J."/>
            <person name="Blanc I."/>
            <person name="Bouhouche K."/>
            <person name="Camara F."/>
            <person name="Duharcourt S."/>
            <person name="Guigo R."/>
            <person name="Gogendeau D."/>
            <person name="Katinka M."/>
            <person name="Keller A.-M."/>
            <person name="Kissmehl R."/>
            <person name="Klotz C."/>
            <person name="Koll F."/>
            <person name="Le Moue A."/>
            <person name="Lepere C."/>
            <person name="Malinsky S."/>
            <person name="Nowacki M."/>
            <person name="Nowak J.K."/>
            <person name="Plattner H."/>
            <person name="Poulain J."/>
            <person name="Ruiz F."/>
            <person name="Serrano V."/>
            <person name="Zagulski M."/>
            <person name="Dessen P."/>
            <person name="Betermier M."/>
            <person name="Weissenbach J."/>
            <person name="Scarpelli C."/>
            <person name="Schachter V."/>
            <person name="Sperling L."/>
            <person name="Meyer E."/>
            <person name="Cohen J."/>
            <person name="Wincker P."/>
        </authorList>
    </citation>
    <scope>NUCLEOTIDE SEQUENCE [LARGE SCALE GENOMIC DNA]</scope>
    <source>
        <strain evidence="2 3">Stock d4-2</strain>
    </source>
</reference>
<dbReference type="Proteomes" id="UP000000600">
    <property type="component" value="Unassembled WGS sequence"/>
</dbReference>
<feature type="region of interest" description="Disordered" evidence="1">
    <location>
        <begin position="1"/>
        <end position="21"/>
    </location>
</feature>
<sequence length="47" mass="5521">MSNEDKDKNVDKMERQLGQLGKVTLQNRKMSNMINDAIHHLQQKQIN</sequence>
<evidence type="ECO:0000256" key="1">
    <source>
        <dbReference type="SAM" id="MobiDB-lite"/>
    </source>
</evidence>
<evidence type="ECO:0000313" key="2">
    <source>
        <dbReference type="EMBL" id="CAK67840.1"/>
    </source>
</evidence>
<dbReference type="HOGENOM" id="CLU_3176549_0_0_1"/>
<feature type="compositionally biased region" description="Basic and acidic residues" evidence="1">
    <location>
        <begin position="1"/>
        <end position="15"/>
    </location>
</feature>
<evidence type="ECO:0000313" key="3">
    <source>
        <dbReference type="Proteomes" id="UP000000600"/>
    </source>
</evidence>
<dbReference type="EMBL" id="CT868054">
    <property type="protein sequence ID" value="CAK67840.1"/>
    <property type="molecule type" value="Genomic_DNA"/>
</dbReference>
<proteinExistence type="predicted"/>
<organism evidence="2 3">
    <name type="scientific">Paramecium tetraurelia</name>
    <dbReference type="NCBI Taxonomy" id="5888"/>
    <lineage>
        <taxon>Eukaryota</taxon>
        <taxon>Sar</taxon>
        <taxon>Alveolata</taxon>
        <taxon>Ciliophora</taxon>
        <taxon>Intramacronucleata</taxon>
        <taxon>Oligohymenophorea</taxon>
        <taxon>Peniculida</taxon>
        <taxon>Parameciidae</taxon>
        <taxon>Paramecium</taxon>
    </lineage>
</organism>
<dbReference type="KEGG" id="ptm:GSPATT00036621001"/>
<protein>
    <submittedName>
        <fullName evidence="2">Uncharacterized protein</fullName>
    </submittedName>
</protein>
<dbReference type="InParanoid" id="A0CAM3"/>
<dbReference type="GeneID" id="5021022"/>
<name>A0CAM3_PARTE</name>
<keyword evidence="3" id="KW-1185">Reference proteome</keyword>
<accession>A0CAM3</accession>
<dbReference type="AlphaFoldDB" id="A0CAM3"/>
<dbReference type="OrthoDB" id="292711at2759"/>
<gene>
    <name evidence="2" type="ORF">GSPATT00036621001</name>
</gene>
<dbReference type="RefSeq" id="XP_001435237.1">
    <property type="nucleotide sequence ID" value="XM_001435200.1"/>
</dbReference>